<evidence type="ECO:0000313" key="2">
    <source>
        <dbReference type="EMBL" id="TWT91404.1"/>
    </source>
</evidence>
<feature type="region of interest" description="Disordered" evidence="1">
    <location>
        <begin position="385"/>
        <end position="407"/>
    </location>
</feature>
<dbReference type="OrthoDB" id="9765386at2"/>
<organism evidence="3 4">
    <name type="scientific">Neorhodopirellula pilleata</name>
    <dbReference type="NCBI Taxonomy" id="2714738"/>
    <lineage>
        <taxon>Bacteria</taxon>
        <taxon>Pseudomonadati</taxon>
        <taxon>Planctomycetota</taxon>
        <taxon>Planctomycetia</taxon>
        <taxon>Pirellulales</taxon>
        <taxon>Pirellulaceae</taxon>
        <taxon>Neorhodopirellula</taxon>
    </lineage>
</organism>
<dbReference type="InterPro" id="IPR006427">
    <property type="entry name" value="Portal_HK97"/>
</dbReference>
<dbReference type="Pfam" id="PF04860">
    <property type="entry name" value="Phage_portal"/>
    <property type="match status" value="1"/>
</dbReference>
<dbReference type="NCBIfam" id="TIGR01537">
    <property type="entry name" value="portal_HK97"/>
    <property type="match status" value="1"/>
</dbReference>
<name>A0A5C5ZYS7_9BACT</name>
<proteinExistence type="predicted"/>
<dbReference type="InterPro" id="IPR006944">
    <property type="entry name" value="Phage/GTA_portal"/>
</dbReference>
<dbReference type="Proteomes" id="UP000316213">
    <property type="component" value="Unassembled WGS sequence"/>
</dbReference>
<dbReference type="EMBL" id="SJPM01000015">
    <property type="protein sequence ID" value="TWT91404.1"/>
    <property type="molecule type" value="Genomic_DNA"/>
</dbReference>
<dbReference type="AlphaFoldDB" id="A0A5C5ZYS7"/>
<dbReference type="EMBL" id="SJPM01000015">
    <property type="protein sequence ID" value="TWT91453.1"/>
    <property type="molecule type" value="Genomic_DNA"/>
</dbReference>
<keyword evidence="4" id="KW-1185">Reference proteome</keyword>
<evidence type="ECO:0000256" key="1">
    <source>
        <dbReference type="SAM" id="MobiDB-lite"/>
    </source>
</evidence>
<evidence type="ECO:0000313" key="3">
    <source>
        <dbReference type="EMBL" id="TWT91453.1"/>
    </source>
</evidence>
<accession>A0A5C5ZYS7</accession>
<feature type="compositionally biased region" description="Polar residues" evidence="1">
    <location>
        <begin position="393"/>
        <end position="407"/>
    </location>
</feature>
<protein>
    <submittedName>
        <fullName evidence="3">Phage portal protein</fullName>
    </submittedName>
</protein>
<reference evidence="3 4" key="1">
    <citation type="submission" date="2019-02" db="EMBL/GenBank/DDBJ databases">
        <title>Deep-cultivation of Planctomycetes and their phenomic and genomic characterization uncovers novel biology.</title>
        <authorList>
            <person name="Wiegand S."/>
            <person name="Jogler M."/>
            <person name="Boedeker C."/>
            <person name="Pinto D."/>
            <person name="Vollmers J."/>
            <person name="Rivas-Marin E."/>
            <person name="Kohn T."/>
            <person name="Peeters S.H."/>
            <person name="Heuer A."/>
            <person name="Rast P."/>
            <person name="Oberbeckmann S."/>
            <person name="Bunk B."/>
            <person name="Jeske O."/>
            <person name="Meyerdierks A."/>
            <person name="Storesund J.E."/>
            <person name="Kallscheuer N."/>
            <person name="Luecker S."/>
            <person name="Lage O.M."/>
            <person name="Pohl T."/>
            <person name="Merkel B.J."/>
            <person name="Hornburger P."/>
            <person name="Mueller R.-W."/>
            <person name="Bruemmer F."/>
            <person name="Labrenz M."/>
            <person name="Spormann A.M."/>
            <person name="Op Den Camp H."/>
            <person name="Overmann J."/>
            <person name="Amann R."/>
            <person name="Jetten M.S.M."/>
            <person name="Mascher T."/>
            <person name="Medema M.H."/>
            <person name="Devos D.P."/>
            <person name="Kaster A.-K."/>
            <person name="Ovreas L."/>
            <person name="Rohde M."/>
            <person name="Galperin M.Y."/>
            <person name="Jogler C."/>
        </authorList>
    </citation>
    <scope>NUCLEOTIDE SEQUENCE [LARGE SCALE GENOMIC DNA]</scope>
    <source>
        <strain evidence="3 4">Pla100</strain>
    </source>
</reference>
<comment type="caution">
    <text evidence="3">The sequence shown here is derived from an EMBL/GenBank/DDBJ whole genome shotgun (WGS) entry which is preliminary data.</text>
</comment>
<gene>
    <name evidence="2" type="ORF">Pla100_52540</name>
    <name evidence="3" type="ORF">Pla100_53030</name>
</gene>
<evidence type="ECO:0000313" key="4">
    <source>
        <dbReference type="Proteomes" id="UP000316213"/>
    </source>
</evidence>
<dbReference type="RefSeq" id="WP_146581315.1">
    <property type="nucleotide sequence ID" value="NZ_SJPM01000015.1"/>
</dbReference>
<sequence>MNFFARQYAYWFGRRETRHEPAGDASYYPADASVGPSWFNFGGNGLTVDRLAGYPPVAQAVGMIAGDISSLPLCVYQRTGKRDRSKASDHEGHKLVNLDGSPNEYTTPFDLWFDFYHDALLRGLGLLWIERVGIRPVGLHRLDPDAWYPVKKNRRVYWVNHGSPPIVIPDADVIHHSGVRLDGLNPTSPIRRYADTFNVGTSLQKFASTFFENGAHVGGILKAPQGASPDAIDNVEEGVRKKTDPRNWFKTLILRDGFEWIKTSVSPRDAQVGELDENETRHVAQIYNIPPSRLGLKDSVAYNSLEQEEKRYIRSTCGPHMRRVMAQCNRKLIRPSEAASHFVEYLVDALQWTDAAARAAIATQGIHAGWLAENEVRHWHNLPEVEGLDKPQRSNVQPKQQEVNPDA</sequence>